<comment type="caution">
    <text evidence="2">The sequence shown here is derived from an EMBL/GenBank/DDBJ whole genome shotgun (WGS) entry which is preliminary data.</text>
</comment>
<dbReference type="AlphaFoldDB" id="A0A4Z1J5Q1"/>
<keyword evidence="3" id="KW-1185">Reference proteome</keyword>
<organism evidence="2 3">
    <name type="scientific">Botryotinia narcissicola</name>
    <dbReference type="NCBI Taxonomy" id="278944"/>
    <lineage>
        <taxon>Eukaryota</taxon>
        <taxon>Fungi</taxon>
        <taxon>Dikarya</taxon>
        <taxon>Ascomycota</taxon>
        <taxon>Pezizomycotina</taxon>
        <taxon>Leotiomycetes</taxon>
        <taxon>Helotiales</taxon>
        <taxon>Sclerotiniaceae</taxon>
        <taxon>Botryotinia</taxon>
    </lineage>
</organism>
<dbReference type="PROSITE" id="PS50005">
    <property type="entry name" value="TPR"/>
    <property type="match status" value="1"/>
</dbReference>
<accession>A0A4Z1J5Q1</accession>
<evidence type="ECO:0000256" key="1">
    <source>
        <dbReference type="PROSITE-ProRule" id="PRU00339"/>
    </source>
</evidence>
<dbReference type="Proteomes" id="UP000297452">
    <property type="component" value="Unassembled WGS sequence"/>
</dbReference>
<reference evidence="2 3" key="1">
    <citation type="submission" date="2017-12" db="EMBL/GenBank/DDBJ databases">
        <title>Comparative genomics of Botrytis spp.</title>
        <authorList>
            <person name="Valero-Jimenez C.A."/>
            <person name="Tapia P."/>
            <person name="Veloso J."/>
            <person name="Silva-Moreno E."/>
            <person name="Staats M."/>
            <person name="Valdes J.H."/>
            <person name="Van Kan J.A.L."/>
        </authorList>
    </citation>
    <scope>NUCLEOTIDE SEQUENCE [LARGE SCALE GENOMIC DNA]</scope>
    <source>
        <strain evidence="2 3">MUCL2120</strain>
    </source>
</reference>
<gene>
    <name evidence="2" type="ORF">BOTNAR_0018g00180</name>
</gene>
<feature type="repeat" description="TPR" evidence="1">
    <location>
        <begin position="242"/>
        <end position="275"/>
    </location>
</feature>
<keyword evidence="1" id="KW-0802">TPR repeat</keyword>
<evidence type="ECO:0000313" key="2">
    <source>
        <dbReference type="EMBL" id="TGO68896.1"/>
    </source>
</evidence>
<dbReference type="EMBL" id="PQXJ01000018">
    <property type="protein sequence ID" value="TGO68896.1"/>
    <property type="molecule type" value="Genomic_DNA"/>
</dbReference>
<name>A0A4Z1J5Q1_9HELO</name>
<proteinExistence type="predicted"/>
<dbReference type="InterPro" id="IPR011990">
    <property type="entry name" value="TPR-like_helical_dom_sf"/>
</dbReference>
<dbReference type="InterPro" id="IPR019734">
    <property type="entry name" value="TPR_rpt"/>
</dbReference>
<dbReference type="SUPFAM" id="SSF48452">
    <property type="entry name" value="TPR-like"/>
    <property type="match status" value="1"/>
</dbReference>
<evidence type="ECO:0000313" key="3">
    <source>
        <dbReference type="Proteomes" id="UP000297452"/>
    </source>
</evidence>
<protein>
    <submittedName>
        <fullName evidence="2">Uncharacterized protein</fullName>
    </submittedName>
</protein>
<sequence length="312" mass="36271">MPSNMEISTSLTAVKKLLTFHDLSSEIRNKIYELLLCDFEEAEVLFQFPGLMPNYQISGLSALFGSVSALFSPLREIKSFLSRKQQEELIAPYRAHLKAFPNLEFNGVIPKDLQTIATSVITFVPEVYSQEQVKEFRDNVERMMKQGRRFFDGGDFLKAIKMWNKCQKLICSPTLVKRGERLLKGLPVEYLKSLEFIVFEIACDRAEITSYLMQTKWEGHHEKIFMEAKSIQKAERRYDKIAKRYYHLSIAFRQSGHLEWASEVIERALGEEPDDSELLIERGNVSLAISEEARRKLMNENRLLSLRRLEMN</sequence>
<dbReference type="OrthoDB" id="5229512at2759"/>
<dbReference type="Gene3D" id="1.25.40.10">
    <property type="entry name" value="Tetratricopeptide repeat domain"/>
    <property type="match status" value="1"/>
</dbReference>